<keyword evidence="4 6" id="KW-1133">Transmembrane helix</keyword>
<feature type="transmembrane region" description="Helical" evidence="6">
    <location>
        <begin position="161"/>
        <end position="182"/>
    </location>
</feature>
<feature type="transmembrane region" description="Helical" evidence="6">
    <location>
        <begin position="369"/>
        <end position="388"/>
    </location>
</feature>
<evidence type="ECO:0000256" key="4">
    <source>
        <dbReference type="ARBA" id="ARBA00022989"/>
    </source>
</evidence>
<gene>
    <name evidence="7" type="ORF">NVS47_06300</name>
</gene>
<feature type="transmembrane region" description="Helical" evidence="6">
    <location>
        <begin position="234"/>
        <end position="255"/>
    </location>
</feature>
<comment type="subcellular location">
    <subcellularLocation>
        <location evidence="1">Membrane</location>
        <topology evidence="1">Multi-pass membrane protein</topology>
    </subcellularLocation>
</comment>
<evidence type="ECO:0000256" key="1">
    <source>
        <dbReference type="ARBA" id="ARBA00004141"/>
    </source>
</evidence>
<dbReference type="PANTHER" id="PTHR30569:SF0">
    <property type="entry name" value="CYTOSINE PERMEASE"/>
    <property type="match status" value="1"/>
</dbReference>
<feature type="transmembrane region" description="Helical" evidence="6">
    <location>
        <begin position="130"/>
        <end position="154"/>
    </location>
</feature>
<dbReference type="Gene3D" id="1.10.4160.10">
    <property type="entry name" value="Hydantoin permease"/>
    <property type="match status" value="1"/>
</dbReference>
<dbReference type="InterPro" id="IPR001248">
    <property type="entry name" value="Pur-cyt_permease"/>
</dbReference>
<dbReference type="PANTHER" id="PTHR30569">
    <property type="entry name" value="CYTOSINE TRANSPORTER CODB"/>
    <property type="match status" value="1"/>
</dbReference>
<dbReference type="InterPro" id="IPR030191">
    <property type="entry name" value="CodB"/>
</dbReference>
<feature type="transmembrane region" description="Helical" evidence="6">
    <location>
        <begin position="104"/>
        <end position="124"/>
    </location>
</feature>
<feature type="transmembrane region" description="Helical" evidence="6">
    <location>
        <begin position="275"/>
        <end position="299"/>
    </location>
</feature>
<dbReference type="RefSeq" id="WP_257912747.1">
    <property type="nucleotide sequence ID" value="NZ_JANPWE010000002.1"/>
</dbReference>
<dbReference type="CDD" id="cd11484">
    <property type="entry name" value="SLC-NCS1sbd_CobB-like"/>
    <property type="match status" value="1"/>
</dbReference>
<evidence type="ECO:0000313" key="7">
    <source>
        <dbReference type="EMBL" id="MCR6545129.1"/>
    </source>
</evidence>
<keyword evidence="3 6" id="KW-0812">Transmembrane</keyword>
<protein>
    <submittedName>
        <fullName evidence="7">Cytosine permease</fullName>
    </submittedName>
</protein>
<name>A0ABT1Y2N6_9FIRM</name>
<dbReference type="Pfam" id="PF02133">
    <property type="entry name" value="Transp_cyt_pur"/>
    <property type="match status" value="1"/>
</dbReference>
<evidence type="ECO:0000256" key="3">
    <source>
        <dbReference type="ARBA" id="ARBA00022692"/>
    </source>
</evidence>
<reference evidence="7 8" key="1">
    <citation type="submission" date="2022-08" db="EMBL/GenBank/DDBJ databases">
        <title>Proteogenomics of the novel Dehalobacterium formicoaceticum strain EZ94 highlights a key role of methyltransferases during anaerobic dichloromethane degradation.</title>
        <authorList>
            <person name="Wasmund K."/>
        </authorList>
    </citation>
    <scope>NUCLEOTIDE SEQUENCE [LARGE SCALE GENOMIC DNA]</scope>
    <source>
        <strain evidence="7 8">EZ94</strain>
    </source>
</reference>
<evidence type="ECO:0000256" key="2">
    <source>
        <dbReference type="ARBA" id="ARBA00008974"/>
    </source>
</evidence>
<feature type="transmembrane region" description="Helical" evidence="6">
    <location>
        <begin position="339"/>
        <end position="357"/>
    </location>
</feature>
<evidence type="ECO:0000256" key="6">
    <source>
        <dbReference type="SAM" id="Phobius"/>
    </source>
</evidence>
<accession>A0ABT1Y2N6</accession>
<keyword evidence="8" id="KW-1185">Reference proteome</keyword>
<sequence length="433" mass="46556">MTENTQAQANKLDEYSRTSVPLSERKSLISLIIVWVGYVFVVTSMQVGGLMGAGSDIPTFFKALAISAVILTVIGSFIGIIAWKTGLTYGQICLHSFGKIGSQLVALMIVVTLIGWFSIDAYLIGQYTNAMFSSVPLIPVVIISGILMTITAIWGIKAMGYLAWVHVPLVFVFSLISIYLSIKGSGGWSGLMAIQPLEQLPFKQLVTLGVGSFICGAVAFTPDILRFARTKSQAIVVMVITMMLANPLMLIFGAFGTISTGEKDIAFVLLAQGLLTAAFVVMLLNIVGTAIGCVYSGSLSLSITFTKTPRWVLVCGFGLIGTIGAVVGFYGYFGAFIDFLASTIPALAGVFIADYYFSFKGHYPNLETYALPLIRYGAFIAWFVGIAANYLIPWGFSSVNGVVAAFIARAILAQLMKFELKPEQPQITRSSAL</sequence>
<dbReference type="EMBL" id="JANPWE010000002">
    <property type="protein sequence ID" value="MCR6545129.1"/>
    <property type="molecule type" value="Genomic_DNA"/>
</dbReference>
<feature type="transmembrane region" description="Helical" evidence="6">
    <location>
        <begin position="27"/>
        <end position="48"/>
    </location>
</feature>
<evidence type="ECO:0000256" key="5">
    <source>
        <dbReference type="ARBA" id="ARBA00023136"/>
    </source>
</evidence>
<feature type="transmembrane region" description="Helical" evidence="6">
    <location>
        <begin position="60"/>
        <end position="83"/>
    </location>
</feature>
<feature type="transmembrane region" description="Helical" evidence="6">
    <location>
        <begin position="202"/>
        <end position="222"/>
    </location>
</feature>
<comment type="similarity">
    <text evidence="2">Belongs to the purine-cytosine permease (2.A.39) family.</text>
</comment>
<dbReference type="Proteomes" id="UP001524944">
    <property type="component" value="Unassembled WGS sequence"/>
</dbReference>
<organism evidence="7 8">
    <name type="scientific">Dehalobacterium formicoaceticum</name>
    <dbReference type="NCBI Taxonomy" id="51515"/>
    <lineage>
        <taxon>Bacteria</taxon>
        <taxon>Bacillati</taxon>
        <taxon>Bacillota</taxon>
        <taxon>Clostridia</taxon>
        <taxon>Eubacteriales</taxon>
        <taxon>Peptococcaceae</taxon>
        <taxon>Dehalobacterium</taxon>
    </lineage>
</organism>
<comment type="caution">
    <text evidence="7">The sequence shown here is derived from an EMBL/GenBank/DDBJ whole genome shotgun (WGS) entry which is preliminary data.</text>
</comment>
<keyword evidence="5 6" id="KW-0472">Membrane</keyword>
<evidence type="ECO:0000313" key="8">
    <source>
        <dbReference type="Proteomes" id="UP001524944"/>
    </source>
</evidence>
<proteinExistence type="inferred from homology"/>
<feature type="transmembrane region" description="Helical" evidence="6">
    <location>
        <begin position="311"/>
        <end position="333"/>
    </location>
</feature>